<evidence type="ECO:0000256" key="1">
    <source>
        <dbReference type="ARBA" id="ARBA00023015"/>
    </source>
</evidence>
<evidence type="ECO:0000259" key="4">
    <source>
        <dbReference type="PROSITE" id="PS01124"/>
    </source>
</evidence>
<dbReference type="Gene3D" id="1.10.10.60">
    <property type="entry name" value="Homeodomain-like"/>
    <property type="match status" value="1"/>
</dbReference>
<dbReference type="Gene3D" id="2.60.120.280">
    <property type="entry name" value="Regulatory protein AraC"/>
    <property type="match status" value="1"/>
</dbReference>
<dbReference type="Pfam" id="PF02311">
    <property type="entry name" value="AraC_binding"/>
    <property type="match status" value="1"/>
</dbReference>
<evidence type="ECO:0000313" key="6">
    <source>
        <dbReference type="Proteomes" id="UP000670947"/>
    </source>
</evidence>
<dbReference type="PROSITE" id="PS01124">
    <property type="entry name" value="HTH_ARAC_FAMILY_2"/>
    <property type="match status" value="1"/>
</dbReference>
<dbReference type="RefSeq" id="WP_208848894.1">
    <property type="nucleotide sequence ID" value="NZ_JAGGDJ010000015.1"/>
</dbReference>
<evidence type="ECO:0000256" key="3">
    <source>
        <dbReference type="ARBA" id="ARBA00023163"/>
    </source>
</evidence>
<comment type="caution">
    <text evidence="5">The sequence shown here is derived from an EMBL/GenBank/DDBJ whole genome shotgun (WGS) entry which is preliminary data.</text>
</comment>
<dbReference type="PANTHER" id="PTHR43280:SF2">
    <property type="entry name" value="HTH-TYPE TRANSCRIPTIONAL REGULATOR EXSA"/>
    <property type="match status" value="1"/>
</dbReference>
<accession>A0ABS3WDC4</accession>
<protein>
    <submittedName>
        <fullName evidence="5">Helix-turn-helix domain-containing protein</fullName>
    </submittedName>
</protein>
<organism evidence="5 6">
    <name type="scientific">Paenibacillus artemisiicola</name>
    <dbReference type="NCBI Taxonomy" id="1172618"/>
    <lineage>
        <taxon>Bacteria</taxon>
        <taxon>Bacillati</taxon>
        <taxon>Bacillota</taxon>
        <taxon>Bacilli</taxon>
        <taxon>Bacillales</taxon>
        <taxon>Paenibacillaceae</taxon>
        <taxon>Paenibacillus</taxon>
    </lineage>
</organism>
<keyword evidence="3" id="KW-0804">Transcription</keyword>
<dbReference type="PANTHER" id="PTHR43280">
    <property type="entry name" value="ARAC-FAMILY TRANSCRIPTIONAL REGULATOR"/>
    <property type="match status" value="1"/>
</dbReference>
<dbReference type="Proteomes" id="UP000670947">
    <property type="component" value="Unassembled WGS sequence"/>
</dbReference>
<dbReference type="SUPFAM" id="SSF46689">
    <property type="entry name" value="Homeodomain-like"/>
    <property type="match status" value="2"/>
</dbReference>
<evidence type="ECO:0000256" key="2">
    <source>
        <dbReference type="ARBA" id="ARBA00023125"/>
    </source>
</evidence>
<keyword evidence="2" id="KW-0238">DNA-binding</keyword>
<evidence type="ECO:0000313" key="5">
    <source>
        <dbReference type="EMBL" id="MBO7746096.1"/>
    </source>
</evidence>
<dbReference type="PRINTS" id="PR00032">
    <property type="entry name" value="HTHARAC"/>
</dbReference>
<dbReference type="InterPro" id="IPR020449">
    <property type="entry name" value="Tscrpt_reg_AraC-type_HTH"/>
</dbReference>
<dbReference type="InterPro" id="IPR003313">
    <property type="entry name" value="AraC-bd"/>
</dbReference>
<dbReference type="SUPFAM" id="SSF51215">
    <property type="entry name" value="Regulatory protein AraC"/>
    <property type="match status" value="1"/>
</dbReference>
<dbReference type="SMART" id="SM00342">
    <property type="entry name" value="HTH_ARAC"/>
    <property type="match status" value="1"/>
</dbReference>
<reference evidence="5 6" key="1">
    <citation type="submission" date="2021-03" db="EMBL/GenBank/DDBJ databases">
        <title>Paenibacillus artemisicola MWE-103 whole genome sequence.</title>
        <authorList>
            <person name="Ham Y.J."/>
        </authorList>
    </citation>
    <scope>NUCLEOTIDE SEQUENCE [LARGE SCALE GENOMIC DNA]</scope>
    <source>
        <strain evidence="5 6">MWE-103</strain>
    </source>
</reference>
<proteinExistence type="predicted"/>
<keyword evidence="6" id="KW-1185">Reference proteome</keyword>
<dbReference type="Pfam" id="PF12833">
    <property type="entry name" value="HTH_18"/>
    <property type="match status" value="1"/>
</dbReference>
<keyword evidence="1" id="KW-0805">Transcription regulation</keyword>
<sequence>MSAKRIHPPSVIKEQGEYAVIAGHFNHPDSYAIRRPEGMGDWLMTYTIDGSGCFEIDGIERFCQAGDVTLMQPGVPHRYGTRKGGRWHFMWAHFTPRITETSLLPGDKLIVHAMDNESARRRVRSAFDRILADAIERGAYWGELSENAIREVILLLARRLSKPFDPRIEEVQHLLVARMREAVRIEDLAREVGLSASRLAHLYKASTGSSIIDSLNDMRIRQAAVLLEHSGRQAAEVAAEVGFQNYNHFLSQFRKRFGVNPRTYKQQDHT</sequence>
<name>A0ABS3WDC4_9BACL</name>
<gene>
    <name evidence="5" type="ORF">I8J29_17945</name>
</gene>
<dbReference type="InterPro" id="IPR037923">
    <property type="entry name" value="HTH-like"/>
</dbReference>
<dbReference type="EMBL" id="JAGGDJ010000015">
    <property type="protein sequence ID" value="MBO7746096.1"/>
    <property type="molecule type" value="Genomic_DNA"/>
</dbReference>
<dbReference type="InterPro" id="IPR018060">
    <property type="entry name" value="HTH_AraC"/>
</dbReference>
<dbReference type="InterPro" id="IPR009057">
    <property type="entry name" value="Homeodomain-like_sf"/>
</dbReference>
<feature type="domain" description="HTH araC/xylS-type" evidence="4">
    <location>
        <begin position="169"/>
        <end position="267"/>
    </location>
</feature>